<proteinExistence type="predicted"/>
<evidence type="ECO:0008006" key="3">
    <source>
        <dbReference type="Google" id="ProtNLM"/>
    </source>
</evidence>
<keyword evidence="1" id="KW-0812">Transmembrane</keyword>
<organism evidence="2">
    <name type="scientific">Arion vulgaris</name>
    <dbReference type="NCBI Taxonomy" id="1028688"/>
    <lineage>
        <taxon>Eukaryota</taxon>
        <taxon>Metazoa</taxon>
        <taxon>Spiralia</taxon>
        <taxon>Lophotrochozoa</taxon>
        <taxon>Mollusca</taxon>
        <taxon>Gastropoda</taxon>
        <taxon>Heterobranchia</taxon>
        <taxon>Euthyneura</taxon>
        <taxon>Panpulmonata</taxon>
        <taxon>Eupulmonata</taxon>
        <taxon>Stylommatophora</taxon>
        <taxon>Helicina</taxon>
        <taxon>Arionoidea</taxon>
        <taxon>Arionidae</taxon>
        <taxon>Arion</taxon>
    </lineage>
</organism>
<feature type="non-terminal residue" evidence="2">
    <location>
        <position position="1"/>
    </location>
</feature>
<protein>
    <recommendedName>
        <fullName evidence="3">ABC transmembrane type-1 domain-containing protein</fullName>
    </recommendedName>
</protein>
<accession>A0A0B7C2F9</accession>
<name>A0A0B7C2F9_9EUPU</name>
<sequence>VATTSLIYRKVMRLCSSALKPSTMEMIMNLVTKEVDIFPVVVLPATYILIGPIQLGVTCYLLWDWLDLGPSCVISFVLLFLLFP</sequence>
<dbReference type="AlphaFoldDB" id="A0A0B7C2F9"/>
<feature type="transmembrane region" description="Helical" evidence="1">
    <location>
        <begin position="35"/>
        <end position="53"/>
    </location>
</feature>
<evidence type="ECO:0000313" key="2">
    <source>
        <dbReference type="EMBL" id="CEK99372.1"/>
    </source>
</evidence>
<feature type="transmembrane region" description="Helical" evidence="1">
    <location>
        <begin position="65"/>
        <end position="83"/>
    </location>
</feature>
<dbReference type="EMBL" id="HACG01052501">
    <property type="protein sequence ID" value="CEK99372.1"/>
    <property type="molecule type" value="Transcribed_RNA"/>
</dbReference>
<keyword evidence="1" id="KW-0472">Membrane</keyword>
<feature type="non-terminal residue" evidence="2">
    <location>
        <position position="84"/>
    </location>
</feature>
<evidence type="ECO:0000256" key="1">
    <source>
        <dbReference type="SAM" id="Phobius"/>
    </source>
</evidence>
<keyword evidence="1" id="KW-1133">Transmembrane helix</keyword>
<gene>
    <name evidence="2" type="primary">ORF221115</name>
</gene>
<reference evidence="2" key="1">
    <citation type="submission" date="2014-12" db="EMBL/GenBank/DDBJ databases">
        <title>Insight into the proteome of Arion vulgaris.</title>
        <authorList>
            <person name="Aradska J."/>
            <person name="Bulat T."/>
            <person name="Smidak R."/>
            <person name="Sarate P."/>
            <person name="Gangsoo J."/>
            <person name="Sialana F."/>
            <person name="Bilban M."/>
            <person name="Lubec G."/>
        </authorList>
    </citation>
    <scope>NUCLEOTIDE SEQUENCE</scope>
    <source>
        <tissue evidence="2">Skin</tissue>
    </source>
</reference>